<accession>A0A0A2M223</accession>
<feature type="chain" id="PRO_5001991558" description="Erythromycin esterase" evidence="1">
    <location>
        <begin position="22"/>
        <end position="421"/>
    </location>
</feature>
<keyword evidence="3" id="KW-1185">Reference proteome</keyword>
<name>A0A0A2M223_9FLAO</name>
<dbReference type="eggNOG" id="COG2312">
    <property type="taxonomic scope" value="Bacteria"/>
</dbReference>
<dbReference type="RefSeq" id="WP_020211917.1">
    <property type="nucleotide sequence ID" value="NZ_JRLX01000011.1"/>
</dbReference>
<dbReference type="EMBL" id="JRLX01000011">
    <property type="protein sequence ID" value="KGO86319.1"/>
    <property type="molecule type" value="Genomic_DNA"/>
</dbReference>
<evidence type="ECO:0008006" key="4">
    <source>
        <dbReference type="Google" id="ProtNLM"/>
    </source>
</evidence>
<protein>
    <recommendedName>
        <fullName evidence="4">Erythromycin esterase</fullName>
    </recommendedName>
</protein>
<dbReference type="Proteomes" id="UP000030152">
    <property type="component" value="Unassembled WGS sequence"/>
</dbReference>
<dbReference type="STRING" id="1121895.GCA_000378485_00787"/>
<proteinExistence type="predicted"/>
<dbReference type="SUPFAM" id="SSF159501">
    <property type="entry name" value="EreA/ChaN-like"/>
    <property type="match status" value="1"/>
</dbReference>
<keyword evidence="1" id="KW-0732">Signal</keyword>
<feature type="signal peptide" evidence="1">
    <location>
        <begin position="1"/>
        <end position="21"/>
    </location>
</feature>
<evidence type="ECO:0000313" key="2">
    <source>
        <dbReference type="EMBL" id="KGO86319.1"/>
    </source>
</evidence>
<sequence>MPILRSIQLLLFIALHVTLYAQQTKADYLNQNASALSDQFIFPEKNIKVVGFGAYHGSAKTEDAELLLVQSLIDNNNLRYYFPETDISIAHYFNEYLTTGNEVLLKDLIETYGTRIPQERTIEVFNKWKKLKELNDKLPKQKKIQVLGVDPIVTYKYTYRHLLSLINKPAQWAAALQLQETIAKDTTDFSPYYDSFSKKQLKAFVSDYAANAKKYQSLINNVTMFKHLIGTLNVSFDDSYRREKEMYNNYLNLVKIYKCKNKLQFFRLGFSHLLKAKAQKEDKRGSFFSMLVDNNIYPKNEIVSVLGYLTKSEVIWKDKYDNEGEYVSSLTNSKEGTGDSESEYFKGIEIFKEGKKSDLTIFSLKRPGSPYSESGCTDMVEVISKEKPVDYETSVTTDFIDYVLLLSNSGASHSIYSVKNN</sequence>
<reference evidence="2 3" key="1">
    <citation type="submission" date="2013-09" db="EMBL/GenBank/DDBJ databases">
        <authorList>
            <person name="Zeng Z."/>
            <person name="Chen C."/>
        </authorList>
    </citation>
    <scope>NUCLEOTIDE SEQUENCE [LARGE SCALE GENOMIC DNA]</scope>
    <source>
        <strain evidence="2 3">WB 3.3-2</strain>
    </source>
</reference>
<evidence type="ECO:0000313" key="3">
    <source>
        <dbReference type="Proteomes" id="UP000030152"/>
    </source>
</evidence>
<gene>
    <name evidence="2" type="ORF">Q765_12140</name>
</gene>
<dbReference type="AlphaFoldDB" id="A0A0A2M223"/>
<dbReference type="OrthoDB" id="1112626at2"/>
<organism evidence="2 3">
    <name type="scientific">Flavobacterium rivuli WB 3.3-2 = DSM 21788</name>
    <dbReference type="NCBI Taxonomy" id="1121895"/>
    <lineage>
        <taxon>Bacteria</taxon>
        <taxon>Pseudomonadati</taxon>
        <taxon>Bacteroidota</taxon>
        <taxon>Flavobacteriia</taxon>
        <taxon>Flavobacteriales</taxon>
        <taxon>Flavobacteriaceae</taxon>
        <taxon>Flavobacterium</taxon>
    </lineage>
</organism>
<evidence type="ECO:0000256" key="1">
    <source>
        <dbReference type="SAM" id="SignalP"/>
    </source>
</evidence>
<comment type="caution">
    <text evidence="2">The sequence shown here is derived from an EMBL/GenBank/DDBJ whole genome shotgun (WGS) entry which is preliminary data.</text>
</comment>